<dbReference type="SUPFAM" id="SSF52540">
    <property type="entry name" value="P-loop containing nucleoside triphosphate hydrolases"/>
    <property type="match status" value="1"/>
</dbReference>
<dbReference type="Gene3D" id="3.40.50.300">
    <property type="entry name" value="P-loop containing nucleotide triphosphate hydrolases"/>
    <property type="match status" value="1"/>
</dbReference>
<dbReference type="PANTHER" id="PTHR12788:SF10">
    <property type="entry name" value="PROTEIN-TYROSINE SULFOTRANSFERASE"/>
    <property type="match status" value="1"/>
</dbReference>
<dbReference type="InterPro" id="IPR027417">
    <property type="entry name" value="P-loop_NTPase"/>
</dbReference>
<evidence type="ECO:0000313" key="3">
    <source>
        <dbReference type="Proteomes" id="UP001381174"/>
    </source>
</evidence>
<comment type="caution">
    <text evidence="2">The sequence shown here is derived from an EMBL/GenBank/DDBJ whole genome shotgun (WGS) entry which is preliminary data.</text>
</comment>
<gene>
    <name evidence="2" type="ORF">WAT24_03180</name>
</gene>
<name>A0ABU8J891_9GAMM</name>
<keyword evidence="1 2" id="KW-0808">Transferase</keyword>
<organism evidence="2 3">
    <name type="scientific">Fulvimonas yonginensis</name>
    <dbReference type="NCBI Taxonomy" id="1495200"/>
    <lineage>
        <taxon>Bacteria</taxon>
        <taxon>Pseudomonadati</taxon>
        <taxon>Pseudomonadota</taxon>
        <taxon>Gammaproteobacteria</taxon>
        <taxon>Lysobacterales</taxon>
        <taxon>Rhodanobacteraceae</taxon>
        <taxon>Fulvimonas</taxon>
    </lineage>
</organism>
<sequence>MLVVGCARSGTTLLQSALAAHPSVFSSPETHFFIDTVGQRGERLFALPPSTPGETIRRLLHRARVRLGIAHPRACRHRLASFVTDAGRADLVKYVPRYPLSIDSAARRYVELGDRIAREYGKSVWLEKTPGHLHYLETIERYVPDLKVVCIVRSAQDTIASMYDVANRYPDRWLAPYRTVEGCVARWLASARAAYRQAGVPNRMFVAYEKLVAEPAPALVAVCEFAGINYHPQMLAERRGVYRAIVRDREPHKRNVQEQIRSRNGTKFQELFDERQRASILAALGDWPERMQALCEGRLQAETPLQPSAARMASA</sequence>
<dbReference type="EC" id="2.8.2.-" evidence="2"/>
<dbReference type="InterPro" id="IPR026634">
    <property type="entry name" value="TPST-like"/>
</dbReference>
<dbReference type="Pfam" id="PF13469">
    <property type="entry name" value="Sulfotransfer_3"/>
    <property type="match status" value="1"/>
</dbReference>
<dbReference type="GO" id="GO:0016740">
    <property type="term" value="F:transferase activity"/>
    <property type="evidence" value="ECO:0007669"/>
    <property type="project" value="UniProtKB-KW"/>
</dbReference>
<evidence type="ECO:0000256" key="1">
    <source>
        <dbReference type="ARBA" id="ARBA00022679"/>
    </source>
</evidence>
<dbReference type="EMBL" id="JBBBNY010000002">
    <property type="protein sequence ID" value="MEI7035758.1"/>
    <property type="molecule type" value="Genomic_DNA"/>
</dbReference>
<dbReference type="Proteomes" id="UP001381174">
    <property type="component" value="Unassembled WGS sequence"/>
</dbReference>
<evidence type="ECO:0000313" key="2">
    <source>
        <dbReference type="EMBL" id="MEI7035758.1"/>
    </source>
</evidence>
<dbReference type="PANTHER" id="PTHR12788">
    <property type="entry name" value="PROTEIN-TYROSINE SULFOTRANSFERASE 2"/>
    <property type="match status" value="1"/>
</dbReference>
<reference evidence="2 3" key="1">
    <citation type="journal article" date="2014" name="Int. J. Syst. Evol. Microbiol.">
        <title>Fulvimonas yonginensis sp. nov., isolated from greenhouse soil, and emended description of the genus Fulvimonas.</title>
        <authorList>
            <person name="Ahn J.H."/>
            <person name="Kim S.J."/>
            <person name="Weon H.Y."/>
            <person name="Hong S.B."/>
            <person name="Seok S.J."/>
            <person name="Kwon S.W."/>
        </authorList>
    </citation>
    <scope>NUCLEOTIDE SEQUENCE [LARGE SCALE GENOMIC DNA]</scope>
    <source>
        <strain evidence="2 3">KACC 16952</strain>
    </source>
</reference>
<dbReference type="RefSeq" id="WP_336806389.1">
    <property type="nucleotide sequence ID" value="NZ_JBBBNY010000002.1"/>
</dbReference>
<protein>
    <submittedName>
        <fullName evidence="2">Sulfotransferase</fullName>
        <ecNumber evidence="2">2.8.2.-</ecNumber>
    </submittedName>
</protein>
<proteinExistence type="predicted"/>
<accession>A0ABU8J891</accession>
<keyword evidence="3" id="KW-1185">Reference proteome</keyword>